<feature type="region of interest" description="Disordered" evidence="2">
    <location>
        <begin position="414"/>
        <end position="446"/>
    </location>
</feature>
<accession>A0ABM5GKV9</accession>
<dbReference type="PROSITE" id="PS50297">
    <property type="entry name" value="ANK_REP_REGION"/>
    <property type="match status" value="1"/>
</dbReference>
<sequence length="446" mass="49477">MKGRKGEKEGLPFPEEKREGGCPPSGGQPCRVGVHRSKEKGSPEEGLLRAPHGGFAWPVGLHQDAGGEVQCQCGPGQFDGLEGHPPGAEQGGGGHGAGVPAVPHQERQNHNGVSPLHKAASEGRENCIQPLVDAGADVHAKDADGQEPLDLCKMWGHKATAKCLRSAIWKREKASFAQEVCRLNEIKMECEARRKEFLIRQQAELDFCNHWAYNEWLAKKGLPLPSDRILGFLGSRRQSANLWKYVGKTSLPVPVPSPTSLDLEKRPAAQVPRKPHWAWNFSTNPSSAPATCIFRPNTIRIGVDPEKVPDPDFTSFLFLYKNAFGQPEIQIDNMEKVPFVPDLPFDVLEKSLYPRARHTRLEVPEDLRPRHLLDLKHRRPPGPEHQWTDQMAVSLRQTLDPTFLGTLKTHLSSYSDPKWLSPGPALDRAQGSETSSLLSNSSRREE</sequence>
<keyword evidence="1" id="KW-0040">ANK repeat</keyword>
<evidence type="ECO:0000313" key="3">
    <source>
        <dbReference type="Proteomes" id="UP001652642"/>
    </source>
</evidence>
<organism evidence="3 4">
    <name type="scientific">Pogona vitticeps</name>
    <name type="common">central bearded dragon</name>
    <dbReference type="NCBI Taxonomy" id="103695"/>
    <lineage>
        <taxon>Eukaryota</taxon>
        <taxon>Metazoa</taxon>
        <taxon>Chordata</taxon>
        <taxon>Craniata</taxon>
        <taxon>Vertebrata</taxon>
        <taxon>Euteleostomi</taxon>
        <taxon>Lepidosauria</taxon>
        <taxon>Squamata</taxon>
        <taxon>Bifurcata</taxon>
        <taxon>Unidentata</taxon>
        <taxon>Episquamata</taxon>
        <taxon>Toxicofera</taxon>
        <taxon>Iguania</taxon>
        <taxon>Acrodonta</taxon>
        <taxon>Agamidae</taxon>
        <taxon>Amphibolurinae</taxon>
        <taxon>Pogona</taxon>
    </lineage>
</organism>
<proteinExistence type="predicted"/>
<reference evidence="4" key="1">
    <citation type="submission" date="2025-08" db="UniProtKB">
        <authorList>
            <consortium name="RefSeq"/>
        </authorList>
    </citation>
    <scope>IDENTIFICATION</scope>
</reference>
<feature type="region of interest" description="Disordered" evidence="2">
    <location>
        <begin position="80"/>
        <end position="112"/>
    </location>
</feature>
<evidence type="ECO:0000256" key="2">
    <source>
        <dbReference type="SAM" id="MobiDB-lite"/>
    </source>
</evidence>
<dbReference type="SUPFAM" id="SSF48403">
    <property type="entry name" value="Ankyrin repeat"/>
    <property type="match status" value="1"/>
</dbReference>
<name>A0ABM5GKV9_9SAUR</name>
<dbReference type="InterPro" id="IPR002110">
    <property type="entry name" value="Ankyrin_rpt"/>
</dbReference>
<feature type="repeat" description="ANK" evidence="1">
    <location>
        <begin position="111"/>
        <end position="143"/>
    </location>
</feature>
<gene>
    <name evidence="4" type="primary">ANKRD53</name>
</gene>
<dbReference type="Pfam" id="PF12796">
    <property type="entry name" value="Ank_2"/>
    <property type="match status" value="1"/>
</dbReference>
<dbReference type="PANTHER" id="PTHR24160">
    <property type="entry name" value="ANKYRIN REPEAT DOMAIN-CONTAINING PROTEIN 53"/>
    <property type="match status" value="1"/>
</dbReference>
<dbReference type="Gene3D" id="1.25.40.20">
    <property type="entry name" value="Ankyrin repeat-containing domain"/>
    <property type="match status" value="1"/>
</dbReference>
<evidence type="ECO:0000313" key="4">
    <source>
        <dbReference type="RefSeq" id="XP_072858280.1"/>
    </source>
</evidence>
<dbReference type="RefSeq" id="XP_072858280.1">
    <property type="nucleotide sequence ID" value="XM_073002179.1"/>
</dbReference>
<keyword evidence="3" id="KW-1185">Reference proteome</keyword>
<dbReference type="Proteomes" id="UP001652642">
    <property type="component" value="Chromosome 5"/>
</dbReference>
<dbReference type="SMART" id="SM00248">
    <property type="entry name" value="ANK"/>
    <property type="match status" value="2"/>
</dbReference>
<dbReference type="InterPro" id="IPR042335">
    <property type="entry name" value="ANKRD53"/>
</dbReference>
<protein>
    <submittedName>
        <fullName evidence="4">Ankyrin repeat domain-containing protein 53 isoform X2</fullName>
    </submittedName>
</protein>
<dbReference type="GeneID" id="110079850"/>
<feature type="compositionally biased region" description="Basic and acidic residues" evidence="2">
    <location>
        <begin position="1"/>
        <end position="20"/>
    </location>
</feature>
<dbReference type="PANTHER" id="PTHR24160:SF1">
    <property type="entry name" value="ANKYRIN REPEAT DOMAIN-CONTAINING PROTEIN 53"/>
    <property type="match status" value="1"/>
</dbReference>
<evidence type="ECO:0000256" key="1">
    <source>
        <dbReference type="PROSITE-ProRule" id="PRU00023"/>
    </source>
</evidence>
<feature type="region of interest" description="Disordered" evidence="2">
    <location>
        <begin position="1"/>
        <end position="48"/>
    </location>
</feature>
<dbReference type="InterPro" id="IPR036770">
    <property type="entry name" value="Ankyrin_rpt-contain_sf"/>
</dbReference>
<feature type="compositionally biased region" description="Low complexity" evidence="2">
    <location>
        <begin position="432"/>
        <end position="446"/>
    </location>
</feature>
<dbReference type="PROSITE" id="PS50088">
    <property type="entry name" value="ANK_REPEAT"/>
    <property type="match status" value="1"/>
</dbReference>